<dbReference type="PANTHER" id="PTHR43818:SF5">
    <property type="entry name" value="OXIDOREDUCTASE FAMILY PROTEIN"/>
    <property type="match status" value="1"/>
</dbReference>
<proteinExistence type="predicted"/>
<feature type="domain" description="Gfo/Idh/MocA-like oxidoreductase N-terminal" evidence="2">
    <location>
        <begin position="36"/>
        <end position="162"/>
    </location>
</feature>
<dbReference type="Proteomes" id="UP000245802">
    <property type="component" value="Chromosome"/>
</dbReference>
<keyword evidence="1" id="KW-0732">Signal</keyword>
<dbReference type="Pfam" id="PF01408">
    <property type="entry name" value="GFO_IDH_MocA"/>
    <property type="match status" value="1"/>
</dbReference>
<dbReference type="SUPFAM" id="SSF55347">
    <property type="entry name" value="Glyceraldehyde-3-phosphate dehydrogenase-like, C-terminal domain"/>
    <property type="match status" value="1"/>
</dbReference>
<dbReference type="KEGG" id="gog:C1280_10060"/>
<evidence type="ECO:0000259" key="2">
    <source>
        <dbReference type="Pfam" id="PF01408"/>
    </source>
</evidence>
<dbReference type="InterPro" id="IPR036291">
    <property type="entry name" value="NAD(P)-bd_dom_sf"/>
</dbReference>
<dbReference type="AlphaFoldDB" id="A0A2Z3H905"/>
<dbReference type="InterPro" id="IPR006311">
    <property type="entry name" value="TAT_signal"/>
</dbReference>
<protein>
    <submittedName>
        <fullName evidence="4">Gfo/Idh/MocA family oxidoreductase</fullName>
    </submittedName>
</protein>
<dbReference type="SUPFAM" id="SSF51735">
    <property type="entry name" value="NAD(P)-binding Rossmann-fold domains"/>
    <property type="match status" value="1"/>
</dbReference>
<feature type="domain" description="GFO/IDH/MocA-like oxidoreductase" evidence="3">
    <location>
        <begin position="183"/>
        <end position="318"/>
    </location>
</feature>
<dbReference type="InterPro" id="IPR055170">
    <property type="entry name" value="GFO_IDH_MocA-like_dom"/>
</dbReference>
<dbReference type="EMBL" id="CP025958">
    <property type="protein sequence ID" value="AWM42198.1"/>
    <property type="molecule type" value="Genomic_DNA"/>
</dbReference>
<feature type="chain" id="PRO_5016328417" evidence="1">
    <location>
        <begin position="31"/>
        <end position="423"/>
    </location>
</feature>
<evidence type="ECO:0000256" key="1">
    <source>
        <dbReference type="SAM" id="SignalP"/>
    </source>
</evidence>
<feature type="signal peptide" evidence="1">
    <location>
        <begin position="1"/>
        <end position="30"/>
    </location>
</feature>
<evidence type="ECO:0000259" key="3">
    <source>
        <dbReference type="Pfam" id="PF22725"/>
    </source>
</evidence>
<dbReference type="InterPro" id="IPR000683">
    <property type="entry name" value="Gfo/Idh/MocA-like_OxRdtase_N"/>
</dbReference>
<sequence>MQMSDTTRRTFLQATAATAASASLLPGAFAAGNDTLKIGLVGCGERGTGAAKEALRADPNVKLVAMCDAFPDRLEKSLGNMSKIADIAKKIDVTPDRKFDGFDGYKKLIDCVDVVLLCTPPGFRPLHLRAAIEAGKHVFCEKPVAVDVTGAKSVIETARLAKQKNLSLCSGYCWRYYQPMRETVKRVHDGVIGDVSSIHITYLAGSLWHRGNDPKWSPMEYQMRNWYYYTWLSGDFIVEQHCHNFDKVNWVLNGKAPVAAVGVGGRQQRRDPKFGHIYDHFATTLEFAGGLKVHSFCRQMDGTAWDVNDHVVGTKGAAQLMKWSVQPFGGQAQTFEDPAAKSMYQVEHDELFAGIRSGKYINDGESAAHSTLLAILAREAAYTGKRLTWEELLASKQNLAPKEYVWGDIATPAVPMPGVYKLA</sequence>
<dbReference type="PANTHER" id="PTHR43818">
    <property type="entry name" value="BCDNA.GH03377"/>
    <property type="match status" value="1"/>
</dbReference>
<dbReference type="Pfam" id="PF22725">
    <property type="entry name" value="GFO_IDH_MocA_C3"/>
    <property type="match status" value="1"/>
</dbReference>
<dbReference type="OrthoDB" id="253515at2"/>
<dbReference type="PROSITE" id="PS51318">
    <property type="entry name" value="TAT"/>
    <property type="match status" value="1"/>
</dbReference>
<gene>
    <name evidence="4" type="ORF">C1280_10060</name>
</gene>
<reference evidence="4 5" key="1">
    <citation type="submission" date="2018-01" db="EMBL/GenBank/DDBJ databases">
        <title>G. obscuriglobus.</title>
        <authorList>
            <person name="Franke J."/>
            <person name="Blomberg W."/>
            <person name="Selmecki A."/>
        </authorList>
    </citation>
    <scope>NUCLEOTIDE SEQUENCE [LARGE SCALE GENOMIC DNA]</scope>
    <source>
        <strain evidence="4 5">DSM 5831</strain>
    </source>
</reference>
<dbReference type="Gene3D" id="3.30.360.10">
    <property type="entry name" value="Dihydrodipicolinate Reductase, domain 2"/>
    <property type="match status" value="1"/>
</dbReference>
<accession>A0A2Z3H905</accession>
<dbReference type="InterPro" id="IPR050463">
    <property type="entry name" value="Gfo/Idh/MocA_oxidrdct_glycsds"/>
</dbReference>
<evidence type="ECO:0000313" key="5">
    <source>
        <dbReference type="Proteomes" id="UP000245802"/>
    </source>
</evidence>
<keyword evidence="5" id="KW-1185">Reference proteome</keyword>
<dbReference type="Gene3D" id="3.40.50.720">
    <property type="entry name" value="NAD(P)-binding Rossmann-like Domain"/>
    <property type="match status" value="1"/>
</dbReference>
<organism evidence="4 5">
    <name type="scientific">Gemmata obscuriglobus</name>
    <dbReference type="NCBI Taxonomy" id="114"/>
    <lineage>
        <taxon>Bacteria</taxon>
        <taxon>Pseudomonadati</taxon>
        <taxon>Planctomycetota</taxon>
        <taxon>Planctomycetia</taxon>
        <taxon>Gemmatales</taxon>
        <taxon>Gemmataceae</taxon>
        <taxon>Gemmata</taxon>
    </lineage>
</organism>
<name>A0A2Z3H905_9BACT</name>
<evidence type="ECO:0000313" key="4">
    <source>
        <dbReference type="EMBL" id="AWM42198.1"/>
    </source>
</evidence>
<dbReference type="GO" id="GO:0000166">
    <property type="term" value="F:nucleotide binding"/>
    <property type="evidence" value="ECO:0007669"/>
    <property type="project" value="InterPro"/>
</dbReference>